<sequence length="100" mass="10829">MSDLGRKDFSDKAEEKLTPDSQKSLFDKTKEGVTDAGDKVAGSVQPSDDKSISQTLSDSTSTKPGEESYLDTAKKTLGDAVEYVEKTAEDVYNKVVESTK</sequence>
<accession>A0A8H3EW39</accession>
<feature type="compositionally biased region" description="Polar residues" evidence="1">
    <location>
        <begin position="52"/>
        <end position="63"/>
    </location>
</feature>
<proteinExistence type="predicted"/>
<feature type="compositionally biased region" description="Basic and acidic residues" evidence="1">
    <location>
        <begin position="25"/>
        <end position="38"/>
    </location>
</feature>
<keyword evidence="3" id="KW-1185">Reference proteome</keyword>
<comment type="caution">
    <text evidence="2">The sequence shown here is derived from an EMBL/GenBank/DDBJ whole genome shotgun (WGS) entry which is preliminary data.</text>
</comment>
<evidence type="ECO:0000313" key="2">
    <source>
        <dbReference type="EMBL" id="CAF9911372.1"/>
    </source>
</evidence>
<dbReference type="PIRSF" id="PIRSF002590">
    <property type="entry name" value="HSP9/HSP12_fun"/>
    <property type="match status" value="1"/>
</dbReference>
<dbReference type="InterPro" id="IPR007250">
    <property type="entry name" value="HSP9_HSP12"/>
</dbReference>
<evidence type="ECO:0000256" key="1">
    <source>
        <dbReference type="SAM" id="MobiDB-lite"/>
    </source>
</evidence>
<gene>
    <name evidence="2" type="ORF">IMSHALPRED_010010</name>
</gene>
<dbReference type="EMBL" id="CAJPDT010000008">
    <property type="protein sequence ID" value="CAF9911372.1"/>
    <property type="molecule type" value="Genomic_DNA"/>
</dbReference>
<feature type="region of interest" description="Disordered" evidence="1">
    <location>
        <begin position="1"/>
        <end position="71"/>
    </location>
</feature>
<name>A0A8H3EW39_9LECA</name>
<dbReference type="OrthoDB" id="2348401at2759"/>
<dbReference type="Gene3D" id="6.10.280.100">
    <property type="match status" value="1"/>
</dbReference>
<protein>
    <submittedName>
        <fullName evidence="2">Uncharacterized protein</fullName>
    </submittedName>
</protein>
<reference evidence="2" key="1">
    <citation type="submission" date="2021-03" db="EMBL/GenBank/DDBJ databases">
        <authorList>
            <person name="Tagirdzhanova G."/>
        </authorList>
    </citation>
    <scope>NUCLEOTIDE SEQUENCE</scope>
</reference>
<dbReference type="AlphaFoldDB" id="A0A8H3EW39"/>
<evidence type="ECO:0000313" key="3">
    <source>
        <dbReference type="Proteomes" id="UP000664534"/>
    </source>
</evidence>
<feature type="compositionally biased region" description="Basic and acidic residues" evidence="1">
    <location>
        <begin position="1"/>
        <end position="18"/>
    </location>
</feature>
<organism evidence="2 3">
    <name type="scientific">Imshaugia aleurites</name>
    <dbReference type="NCBI Taxonomy" id="172621"/>
    <lineage>
        <taxon>Eukaryota</taxon>
        <taxon>Fungi</taxon>
        <taxon>Dikarya</taxon>
        <taxon>Ascomycota</taxon>
        <taxon>Pezizomycotina</taxon>
        <taxon>Lecanoromycetes</taxon>
        <taxon>OSLEUM clade</taxon>
        <taxon>Lecanoromycetidae</taxon>
        <taxon>Lecanorales</taxon>
        <taxon>Lecanorineae</taxon>
        <taxon>Parmeliaceae</taxon>
        <taxon>Imshaugia</taxon>
    </lineage>
</organism>
<dbReference type="Pfam" id="PF04119">
    <property type="entry name" value="HSP9_HSP12"/>
    <property type="match status" value="1"/>
</dbReference>
<dbReference type="Proteomes" id="UP000664534">
    <property type="component" value="Unassembled WGS sequence"/>
</dbReference>